<evidence type="ECO:0000256" key="1">
    <source>
        <dbReference type="ARBA" id="ARBA00001602"/>
    </source>
</evidence>
<feature type="binding site" evidence="8">
    <location>
        <begin position="52"/>
        <end position="53"/>
    </location>
    <ligand>
        <name>substrate</name>
    </ligand>
</feature>
<evidence type="ECO:0000313" key="10">
    <source>
        <dbReference type="Proteomes" id="UP000681162"/>
    </source>
</evidence>
<feature type="active site" description="Proton donor/acceptor" evidence="8">
    <location>
        <position position="194"/>
    </location>
</feature>
<dbReference type="InterPro" id="IPR004391">
    <property type="entry name" value="Glu_race"/>
</dbReference>
<comment type="caution">
    <text evidence="9">The sequence shown here is derived from an EMBL/GenBank/DDBJ whole genome shotgun (WGS) entry which is preliminary data.</text>
</comment>
<comment type="function">
    <text evidence="8">Provides the (R)-glutamate required for cell wall biosynthesis.</text>
</comment>
<comment type="catalytic activity">
    <reaction evidence="1 8">
        <text>L-glutamate = D-glutamate</text>
        <dbReference type="Rhea" id="RHEA:12813"/>
        <dbReference type="ChEBI" id="CHEBI:29985"/>
        <dbReference type="ChEBI" id="CHEBI:29986"/>
        <dbReference type="EC" id="5.1.1.3"/>
    </reaction>
</comment>
<dbReference type="AlphaFoldDB" id="A0A919XTD0"/>
<evidence type="ECO:0000256" key="3">
    <source>
        <dbReference type="ARBA" id="ARBA00022960"/>
    </source>
</evidence>
<dbReference type="Pfam" id="PF01177">
    <property type="entry name" value="Asp_Glu_race"/>
    <property type="match status" value="1"/>
</dbReference>
<dbReference type="InterPro" id="IPR001920">
    <property type="entry name" value="Asp/Glu_race"/>
</dbReference>
<keyword evidence="10" id="KW-1185">Reference proteome</keyword>
<proteinExistence type="inferred from homology"/>
<reference evidence="9 10" key="1">
    <citation type="submission" date="2021-03" db="EMBL/GenBank/DDBJ databases">
        <title>Antimicrobial resistance genes in bacteria isolated from Japanese honey, and their potential for conferring macrolide and lincosamide resistance in the American foulbrood pathogen Paenibacillus larvae.</title>
        <authorList>
            <person name="Okamoto M."/>
            <person name="Kumagai M."/>
            <person name="Kanamori H."/>
            <person name="Takamatsu D."/>
        </authorList>
    </citation>
    <scope>NUCLEOTIDE SEQUENCE [LARGE SCALE GENOMIC DNA]</scope>
    <source>
        <strain evidence="9 10">J41TS12</strain>
    </source>
</reference>
<evidence type="ECO:0000256" key="6">
    <source>
        <dbReference type="ARBA" id="ARBA00023316"/>
    </source>
</evidence>
<keyword evidence="4 8" id="KW-0573">Peptidoglycan synthesis</keyword>
<dbReference type="Gene3D" id="3.40.50.1860">
    <property type="match status" value="2"/>
</dbReference>
<dbReference type="GO" id="GO:0071555">
    <property type="term" value="P:cell wall organization"/>
    <property type="evidence" value="ECO:0007669"/>
    <property type="project" value="UniProtKB-KW"/>
</dbReference>
<evidence type="ECO:0000313" key="9">
    <source>
        <dbReference type="EMBL" id="GIO37223.1"/>
    </source>
</evidence>
<organism evidence="9 10">
    <name type="scientific">Paenibacillus antibioticophila</name>
    <dbReference type="NCBI Taxonomy" id="1274374"/>
    <lineage>
        <taxon>Bacteria</taxon>
        <taxon>Bacillati</taxon>
        <taxon>Bacillota</taxon>
        <taxon>Bacilli</taxon>
        <taxon>Bacillales</taxon>
        <taxon>Paenibacillaceae</taxon>
        <taxon>Paenibacillus</taxon>
    </lineage>
</organism>
<dbReference type="InterPro" id="IPR015942">
    <property type="entry name" value="Asp/Glu/hydantoin_racemase"/>
</dbReference>
<dbReference type="NCBIfam" id="NF002035">
    <property type="entry name" value="PRK00865.1-3"/>
    <property type="match status" value="1"/>
</dbReference>
<dbReference type="NCBIfam" id="TIGR00067">
    <property type="entry name" value="glut_race"/>
    <property type="match status" value="1"/>
</dbReference>
<feature type="binding site" evidence="8">
    <location>
        <begin position="195"/>
        <end position="196"/>
    </location>
    <ligand>
        <name>substrate</name>
    </ligand>
</feature>
<dbReference type="GO" id="GO:0008881">
    <property type="term" value="F:glutamate racemase activity"/>
    <property type="evidence" value="ECO:0007669"/>
    <property type="project" value="UniProtKB-UniRule"/>
</dbReference>
<feature type="binding site" evidence="8">
    <location>
        <begin position="84"/>
        <end position="85"/>
    </location>
    <ligand>
        <name>substrate</name>
    </ligand>
</feature>
<dbReference type="GO" id="GO:0042802">
    <property type="term" value="F:identical protein binding"/>
    <property type="evidence" value="ECO:0007669"/>
    <property type="project" value="UniProtKB-ARBA"/>
</dbReference>
<feature type="active site" description="Proton donor/acceptor" evidence="8">
    <location>
        <position position="83"/>
    </location>
</feature>
<dbReference type="GO" id="GO:0009252">
    <property type="term" value="P:peptidoglycan biosynthetic process"/>
    <property type="evidence" value="ECO:0007669"/>
    <property type="project" value="UniProtKB-UniRule"/>
</dbReference>
<sequence length="281" mass="30502">MQIFNEGSGMFVQQAIAILDSGVGGLTVVKEVMRQLPREKIIYFGDTARAPYGPRSAEEVRLFTEQIVDFLIQFNPKMIVIACNTATAAALGYIQSKVAIPVIGVIHPGARAAISATKTGKIGVIGTLGTIRSGAYSSALKELNPTLEIVSEACPTLAPFVEQGLYETPEAVEVVRDALKEISRHSLDCLILGCTHYPFLKPVIQTVIGSSVKLINSADETAREISTILHQKGKLARGNELPVHQFFCSGDPEMFRQIALRWLGKQIELTPIVWQISSPTA</sequence>
<dbReference type="PANTHER" id="PTHR21198:SF2">
    <property type="entry name" value="GLUTAMATE RACEMASE"/>
    <property type="match status" value="1"/>
</dbReference>
<keyword evidence="3 8" id="KW-0133">Cell shape</keyword>
<dbReference type="PANTHER" id="PTHR21198">
    <property type="entry name" value="GLUTAMATE RACEMASE"/>
    <property type="match status" value="1"/>
</dbReference>
<dbReference type="PROSITE" id="PS00923">
    <property type="entry name" value="ASP_GLU_RACEMASE_1"/>
    <property type="match status" value="1"/>
</dbReference>
<gene>
    <name evidence="8 9" type="primary">murI</name>
    <name evidence="9" type="ORF">J41TS12_20840</name>
</gene>
<keyword evidence="6 8" id="KW-0961">Cell wall biogenesis/degradation</keyword>
<dbReference type="FunFam" id="3.40.50.1860:FF:000002">
    <property type="entry name" value="Glutamate racemase"/>
    <property type="match status" value="1"/>
</dbReference>
<name>A0A919XTD0_9BACL</name>
<comment type="pathway">
    <text evidence="8">Cell wall biogenesis; peptidoglycan biosynthesis.</text>
</comment>
<dbReference type="InterPro" id="IPR018187">
    <property type="entry name" value="Asp/Glu_racemase_AS_1"/>
</dbReference>
<dbReference type="InterPro" id="IPR033134">
    <property type="entry name" value="Asp/Glu_racemase_AS_2"/>
</dbReference>
<evidence type="ECO:0000256" key="7">
    <source>
        <dbReference type="ARBA" id="ARBA00070053"/>
    </source>
</evidence>
<comment type="similarity">
    <text evidence="8">Belongs to the aspartate/glutamate racemases family.</text>
</comment>
<protein>
    <recommendedName>
        <fullName evidence="7 8">Glutamate racemase</fullName>
        <ecNumber evidence="2 8">5.1.1.3</ecNumber>
    </recommendedName>
</protein>
<dbReference type="GO" id="GO:0008360">
    <property type="term" value="P:regulation of cell shape"/>
    <property type="evidence" value="ECO:0007669"/>
    <property type="project" value="UniProtKB-KW"/>
</dbReference>
<dbReference type="Proteomes" id="UP000681162">
    <property type="component" value="Unassembled WGS sequence"/>
</dbReference>
<feature type="binding site" evidence="8">
    <location>
        <begin position="20"/>
        <end position="21"/>
    </location>
    <ligand>
        <name>substrate</name>
    </ligand>
</feature>
<evidence type="ECO:0000256" key="2">
    <source>
        <dbReference type="ARBA" id="ARBA00013090"/>
    </source>
</evidence>
<dbReference type="SUPFAM" id="SSF53681">
    <property type="entry name" value="Aspartate/glutamate racemase"/>
    <property type="match status" value="2"/>
</dbReference>
<accession>A0A919XTD0</accession>
<dbReference type="HAMAP" id="MF_00258">
    <property type="entry name" value="Glu_racemase"/>
    <property type="match status" value="1"/>
</dbReference>
<evidence type="ECO:0000256" key="4">
    <source>
        <dbReference type="ARBA" id="ARBA00022984"/>
    </source>
</evidence>
<evidence type="ECO:0000256" key="8">
    <source>
        <dbReference type="HAMAP-Rule" id="MF_00258"/>
    </source>
</evidence>
<dbReference type="EC" id="5.1.1.3" evidence="2 8"/>
<dbReference type="EMBL" id="BORR01000006">
    <property type="protein sequence ID" value="GIO37223.1"/>
    <property type="molecule type" value="Genomic_DNA"/>
</dbReference>
<dbReference type="PROSITE" id="PS00924">
    <property type="entry name" value="ASP_GLU_RACEMASE_2"/>
    <property type="match status" value="1"/>
</dbReference>
<keyword evidence="5 8" id="KW-0413">Isomerase</keyword>
<evidence type="ECO:0000256" key="5">
    <source>
        <dbReference type="ARBA" id="ARBA00023235"/>
    </source>
</evidence>